<evidence type="ECO:0000256" key="2">
    <source>
        <dbReference type="ARBA" id="ARBA00022448"/>
    </source>
</evidence>
<evidence type="ECO:0000313" key="10">
    <source>
        <dbReference type="Proteomes" id="UP000309676"/>
    </source>
</evidence>
<dbReference type="Pfam" id="PF00528">
    <property type="entry name" value="BPD_transp_1"/>
    <property type="match status" value="1"/>
</dbReference>
<sequence>MTLSSNLSSNAGVAPRPKMGKRLSDRLTAAFSYALLIAGAIVILAPFAWMISTSLKRKIDVYVFPPEWIPDPIQWGNYAEALTTFPFPLYTLNSFTIVVFVLIGTLFSCSFSSYGFARLRAPGKDLIFLVLLSTLMLPAAVTMVPLYLLFNRLGWIDTFLPLIVPSFFGSAFFIFLMRQFYMGVPKELEDAARIDGCNAYSTWLRIMVPMTKPVLATAAVFSFMWTWNDFMGPLIYLTDESKRTIALGLSYFQGSARSSPELHLLMAATIYSIIPCVLLFFVSQKVFVKGIVFTGVKG</sequence>
<keyword evidence="3" id="KW-1003">Cell membrane</keyword>
<name>A0A5R9GKI1_9BACL</name>
<dbReference type="Gene3D" id="1.10.3720.10">
    <property type="entry name" value="MetI-like"/>
    <property type="match status" value="1"/>
</dbReference>
<organism evidence="9 10">
    <name type="scientific">Paenibacillus antri</name>
    <dbReference type="NCBI Taxonomy" id="2582848"/>
    <lineage>
        <taxon>Bacteria</taxon>
        <taxon>Bacillati</taxon>
        <taxon>Bacillota</taxon>
        <taxon>Bacilli</taxon>
        <taxon>Bacillales</taxon>
        <taxon>Paenibacillaceae</taxon>
        <taxon>Paenibacillus</taxon>
    </lineage>
</organism>
<dbReference type="PROSITE" id="PS50928">
    <property type="entry name" value="ABC_TM1"/>
    <property type="match status" value="1"/>
</dbReference>
<dbReference type="GO" id="GO:0005886">
    <property type="term" value="C:plasma membrane"/>
    <property type="evidence" value="ECO:0007669"/>
    <property type="project" value="UniProtKB-SubCell"/>
</dbReference>
<feature type="transmembrane region" description="Helical" evidence="7">
    <location>
        <begin position="27"/>
        <end position="51"/>
    </location>
</feature>
<proteinExistence type="inferred from homology"/>
<dbReference type="SUPFAM" id="SSF161098">
    <property type="entry name" value="MetI-like"/>
    <property type="match status" value="1"/>
</dbReference>
<comment type="subcellular location">
    <subcellularLocation>
        <location evidence="1 7">Cell membrane</location>
        <topology evidence="1 7">Multi-pass membrane protein</topology>
    </subcellularLocation>
</comment>
<evidence type="ECO:0000256" key="1">
    <source>
        <dbReference type="ARBA" id="ARBA00004651"/>
    </source>
</evidence>
<dbReference type="AlphaFoldDB" id="A0A5R9GKI1"/>
<evidence type="ECO:0000259" key="8">
    <source>
        <dbReference type="PROSITE" id="PS50928"/>
    </source>
</evidence>
<dbReference type="PANTHER" id="PTHR43744:SF6">
    <property type="entry name" value="ABC TRANSPORTER PERMEASE PROTEIN YESQ-RELATED"/>
    <property type="match status" value="1"/>
</dbReference>
<feature type="transmembrane region" description="Helical" evidence="7">
    <location>
        <begin position="162"/>
        <end position="181"/>
    </location>
</feature>
<feature type="transmembrane region" description="Helical" evidence="7">
    <location>
        <begin position="95"/>
        <end position="114"/>
    </location>
</feature>
<evidence type="ECO:0000256" key="3">
    <source>
        <dbReference type="ARBA" id="ARBA00022475"/>
    </source>
</evidence>
<dbReference type="OrthoDB" id="9771544at2"/>
<dbReference type="Proteomes" id="UP000309676">
    <property type="component" value="Unassembled WGS sequence"/>
</dbReference>
<dbReference type="CDD" id="cd06261">
    <property type="entry name" value="TM_PBP2"/>
    <property type="match status" value="1"/>
</dbReference>
<comment type="similarity">
    <text evidence="7">Belongs to the binding-protein-dependent transport system permease family.</text>
</comment>
<feature type="transmembrane region" description="Helical" evidence="7">
    <location>
        <begin position="202"/>
        <end position="227"/>
    </location>
</feature>
<dbReference type="RefSeq" id="WP_138191694.1">
    <property type="nucleotide sequence ID" value="NZ_VCIW01000001.1"/>
</dbReference>
<keyword evidence="4 7" id="KW-0812">Transmembrane</keyword>
<evidence type="ECO:0000256" key="5">
    <source>
        <dbReference type="ARBA" id="ARBA00022989"/>
    </source>
</evidence>
<feature type="transmembrane region" description="Helical" evidence="7">
    <location>
        <begin position="126"/>
        <end position="150"/>
    </location>
</feature>
<dbReference type="InterPro" id="IPR035906">
    <property type="entry name" value="MetI-like_sf"/>
</dbReference>
<reference evidence="9 10" key="1">
    <citation type="submission" date="2019-05" db="EMBL/GenBank/DDBJ databases">
        <authorList>
            <person name="Narsing Rao M.P."/>
            <person name="Li W.J."/>
        </authorList>
    </citation>
    <scope>NUCLEOTIDE SEQUENCE [LARGE SCALE GENOMIC DNA]</scope>
    <source>
        <strain evidence="9 10">SYSU_K30003</strain>
    </source>
</reference>
<dbReference type="EMBL" id="VCIW01000001">
    <property type="protein sequence ID" value="TLS54008.1"/>
    <property type="molecule type" value="Genomic_DNA"/>
</dbReference>
<dbReference type="PANTHER" id="PTHR43744">
    <property type="entry name" value="ABC TRANSPORTER PERMEASE PROTEIN MG189-RELATED-RELATED"/>
    <property type="match status" value="1"/>
</dbReference>
<evidence type="ECO:0000313" key="9">
    <source>
        <dbReference type="EMBL" id="TLS54008.1"/>
    </source>
</evidence>
<protein>
    <submittedName>
        <fullName evidence="9">Carbohydrate ABC transporter permease</fullName>
    </submittedName>
</protein>
<feature type="domain" description="ABC transmembrane type-1" evidence="8">
    <location>
        <begin position="91"/>
        <end position="283"/>
    </location>
</feature>
<evidence type="ECO:0000256" key="4">
    <source>
        <dbReference type="ARBA" id="ARBA00022692"/>
    </source>
</evidence>
<comment type="caution">
    <text evidence="9">The sequence shown here is derived from an EMBL/GenBank/DDBJ whole genome shotgun (WGS) entry which is preliminary data.</text>
</comment>
<evidence type="ECO:0000256" key="6">
    <source>
        <dbReference type="ARBA" id="ARBA00023136"/>
    </source>
</evidence>
<dbReference type="GO" id="GO:0055085">
    <property type="term" value="P:transmembrane transport"/>
    <property type="evidence" value="ECO:0007669"/>
    <property type="project" value="InterPro"/>
</dbReference>
<accession>A0A5R9GKI1</accession>
<keyword evidence="2 7" id="KW-0813">Transport</keyword>
<evidence type="ECO:0000256" key="7">
    <source>
        <dbReference type="RuleBase" id="RU363032"/>
    </source>
</evidence>
<feature type="transmembrane region" description="Helical" evidence="7">
    <location>
        <begin position="262"/>
        <end position="282"/>
    </location>
</feature>
<keyword evidence="6 7" id="KW-0472">Membrane</keyword>
<dbReference type="InterPro" id="IPR000515">
    <property type="entry name" value="MetI-like"/>
</dbReference>
<keyword evidence="10" id="KW-1185">Reference proteome</keyword>
<gene>
    <name evidence="9" type="ORF">FE782_01265</name>
</gene>
<keyword evidence="5 7" id="KW-1133">Transmembrane helix</keyword>